<dbReference type="InterPro" id="IPR020806">
    <property type="entry name" value="PKS_PP-bd"/>
</dbReference>
<dbReference type="InterPro" id="IPR009081">
    <property type="entry name" value="PP-bd_ACP"/>
</dbReference>
<dbReference type="PROSITE" id="PS00606">
    <property type="entry name" value="KS3_1"/>
    <property type="match status" value="1"/>
</dbReference>
<dbReference type="InterPro" id="IPR001227">
    <property type="entry name" value="Ac_transferase_dom_sf"/>
</dbReference>
<dbReference type="GO" id="GO:0006633">
    <property type="term" value="P:fatty acid biosynthetic process"/>
    <property type="evidence" value="ECO:0007669"/>
    <property type="project" value="InterPro"/>
</dbReference>
<name>A0A6B3C4U9_9ACTN</name>
<feature type="domain" description="Ketosynthase family 3 (KS3)" evidence="11">
    <location>
        <begin position="5"/>
        <end position="422"/>
    </location>
</feature>
<keyword evidence="4" id="KW-0808">Transferase</keyword>
<dbReference type="PROSITE" id="PS50075">
    <property type="entry name" value="CARRIER"/>
    <property type="match status" value="2"/>
</dbReference>
<evidence type="ECO:0000256" key="7">
    <source>
        <dbReference type="ARBA" id="ARBA00023315"/>
    </source>
</evidence>
<dbReference type="Pfam" id="PF00109">
    <property type="entry name" value="ketoacyl-synt"/>
    <property type="match status" value="2"/>
</dbReference>
<dbReference type="InterPro" id="IPR006162">
    <property type="entry name" value="Ppantetheine_attach_site"/>
</dbReference>
<dbReference type="SUPFAM" id="SSF51735">
    <property type="entry name" value="NAD(P)-binding Rossmann-fold domains"/>
    <property type="match status" value="2"/>
</dbReference>
<dbReference type="GO" id="GO:0004312">
    <property type="term" value="F:fatty acid synthase activity"/>
    <property type="evidence" value="ECO:0007669"/>
    <property type="project" value="TreeGrafter"/>
</dbReference>
<dbReference type="Pfam" id="PF00550">
    <property type="entry name" value="PP-binding"/>
    <property type="match status" value="2"/>
</dbReference>
<feature type="domain" description="Carrier" evidence="10">
    <location>
        <begin position="2715"/>
        <end position="2790"/>
    </location>
</feature>
<feature type="region of interest" description="Disordered" evidence="9">
    <location>
        <begin position="2680"/>
        <end position="2700"/>
    </location>
</feature>
<evidence type="ECO:0000256" key="8">
    <source>
        <dbReference type="PROSITE-ProRule" id="PRU01363"/>
    </source>
</evidence>
<dbReference type="PANTHER" id="PTHR43775:SF51">
    <property type="entry name" value="INACTIVE PHENOLPHTHIOCEROL SYNTHESIS POLYKETIDE SYNTHASE TYPE I PKS1-RELATED"/>
    <property type="match status" value="1"/>
</dbReference>
<dbReference type="InterPro" id="IPR013968">
    <property type="entry name" value="PKS_KR"/>
</dbReference>
<keyword evidence="2" id="KW-0596">Phosphopantetheine</keyword>
<proteinExistence type="predicted"/>
<feature type="region of interest" description="Disordered" evidence="9">
    <location>
        <begin position="424"/>
        <end position="448"/>
    </location>
</feature>
<feature type="region of interest" description="C-terminal hotdog fold" evidence="8">
    <location>
        <begin position="2044"/>
        <end position="2181"/>
    </location>
</feature>
<dbReference type="InterPro" id="IPR036736">
    <property type="entry name" value="ACP-like_sf"/>
</dbReference>
<dbReference type="GO" id="GO:0031177">
    <property type="term" value="F:phosphopantetheine binding"/>
    <property type="evidence" value="ECO:0007669"/>
    <property type="project" value="InterPro"/>
</dbReference>
<evidence type="ECO:0000259" key="11">
    <source>
        <dbReference type="PROSITE" id="PS52004"/>
    </source>
</evidence>
<comment type="caution">
    <text evidence="13">The sequence shown here is derived from an EMBL/GenBank/DDBJ whole genome shotgun (WGS) entry which is preliminary data.</text>
</comment>
<dbReference type="SUPFAM" id="SSF55048">
    <property type="entry name" value="Probable ACP-binding domain of malonyl-CoA ACP transacylase"/>
    <property type="match status" value="2"/>
</dbReference>
<dbReference type="EMBL" id="JAAGLU010000049">
    <property type="protein sequence ID" value="NEC91815.1"/>
    <property type="molecule type" value="Genomic_DNA"/>
</dbReference>
<dbReference type="GO" id="GO:0033068">
    <property type="term" value="P:macrolide biosynthetic process"/>
    <property type="evidence" value="ECO:0007669"/>
    <property type="project" value="UniProtKB-ARBA"/>
</dbReference>
<dbReference type="InterPro" id="IPR020807">
    <property type="entry name" value="PKS_DH"/>
</dbReference>
<keyword evidence="6" id="KW-0511">Multifunctional enzyme</keyword>
<evidence type="ECO:0000256" key="3">
    <source>
        <dbReference type="ARBA" id="ARBA00022553"/>
    </source>
</evidence>
<dbReference type="GO" id="GO:0004315">
    <property type="term" value="F:3-oxoacyl-[acyl-carrier-protein] synthase activity"/>
    <property type="evidence" value="ECO:0007669"/>
    <property type="project" value="InterPro"/>
</dbReference>
<evidence type="ECO:0000256" key="2">
    <source>
        <dbReference type="ARBA" id="ARBA00022450"/>
    </source>
</evidence>
<evidence type="ECO:0000259" key="10">
    <source>
        <dbReference type="PROSITE" id="PS50075"/>
    </source>
</evidence>
<dbReference type="Gene3D" id="3.30.70.3290">
    <property type="match status" value="2"/>
</dbReference>
<evidence type="ECO:0000313" key="13">
    <source>
        <dbReference type="EMBL" id="NEC91815.1"/>
    </source>
</evidence>
<evidence type="ECO:0000256" key="9">
    <source>
        <dbReference type="SAM" id="MobiDB-lite"/>
    </source>
</evidence>
<comment type="pathway">
    <text evidence="1">Antibiotic biosynthesis.</text>
</comment>
<evidence type="ECO:0000256" key="5">
    <source>
        <dbReference type="ARBA" id="ARBA00023194"/>
    </source>
</evidence>
<dbReference type="Pfam" id="PF22953">
    <property type="entry name" value="SpnB_Rossmann"/>
    <property type="match status" value="1"/>
</dbReference>
<dbReference type="SMART" id="SM00822">
    <property type="entry name" value="PKS_KR"/>
    <property type="match status" value="1"/>
</dbReference>
<sequence>MPAQSEAIAVVGMACRLPGAGNPAEFAALLARGGNAVAEVPNERRGVVPELPGVPARGGFLSDVDRFDAAFFGVSPREAAALDPQQRLLLELGWEALEHAGTVPATLGGSRTGVFVGALADDWARLVQEHGPDGVTPHTFTGVQRSLLANRVSYTLGLRGPSLTVDTGQSSSLVAVHLAVESLRRGECTVALAGGVNLVLSPDSTLAVAHLGALSPDGRCHTFDARANGYVRGEGGGLVVLKPLAAALAAGDRVHCLIRGSAVNNDGGGSGLTAPDPEAQREAVLLACARADTDPAEVQYVELHGTGTPEGDPVEAAALGAALGAARPEGQPLRVGSVKTNIGHLEGAAGIAGLIKTALCLRDARLVPTLHHEIPNPRIPLADLGLTVQRTTEPWPAGPGPRVAGVSAFGLGGTNCHVVLSSWEADPAPDTTDDDASTAGAPEPDRVPWVLSARTPQALADQARSLLEADLDASPADIGHALLSTRTVFPHRAVVLGGDHPARLRALSALARGESTPDVVTARAPDTSPAGPGPVFVFPGQGSQWAGMASELLDTQPAFAARWAACERALAACVDWSPTDVVRQVPGAPDLDRVDVLQPVLWAVMVSLAEVWRAHGVQPAAVVGHSQGEVAAACVAGALSLEDGARISVRRAELIGCRLSGHGGMVAVPESEEAVRARLAVLDGRLELAVVNGPCAVVVAGPSDALEELLASCAADDVRARRVAVDYASHSSCVETIRDELLDVLADVTPRPARVPFHSTVVRDGTDPVLDGAYWYRNLRETVAFAPAVTALAQAGHRVFIEISPHPVLTAALAAAAELAGTAPVVVPTLRRNHGGPAQLASALAQAFVHGTEVDWTPAFAGHQPASRAELPTYPFQRLRHWLAPVTGSGTRPLARTLPAVPPEPPAEAALPTPSAPATLAELLDLVRAEAAVVLGHQDTAAVAPGLTFKDLGVDSHLALELRNRLSTATGRRLPTTLLFEHPTPTDLARHLSEGAASGPVAPSWPATVRAAVDEPIAVVGMACRLPGGIDTPEELWQAVLDGTDAISASPADRGWDEEGHPGGFLTGAADFDADLFGIAPREALAMDPQQRLLLETAWEAVERAGVAPSALRGTRTGVYVGAMSQEYGPRMHEAPEELRGHLLTGNTAGVLSGRLSYVFGCEGPAVTVDTACSSSLVALHLAAESLRRGECTLALAAGVAVMATPGLFTEFSRQDGLSADGRCRAFAAGADGTGWSEGVGVLVVERLSDACRNGHRVLAVVRGSAVNQDGASNGLTAPNGLAQQRVIRDALANAGLTAADVDAVEAHGTGTRLGDPIEAHALLATYGQDREQPLYLGSLKSNIGHAQAAAGVAGVVKTVLAMRHGVLPRTLHVDEPSPHVDWSSGAVELLTRERAWPETGRPRRAGVSSFGISGTNAHVILEQAPKDAKLILPAPVGADATPALPVPLVLTAATEEALPAQARRLRGRLAASPEHAVLAGIGRTLAVTRSALPHRAAVVAADRDEALAGLDALGAGTETPTAFRGLARTGRTAFLFTGQGSQRPRMGMELYAAQPAFRNALDDIAVHLDEHLAHPLLKLLADESGLLDRTGYAQPALFALEVALFRMLEHWGIVPDHLLGHSVGGLAAAHAAGVLSLPDACALVAARGRLMQALPATGAMAAVEATEEEILPGLTGREHQVALAAVNGPSAVVVSGDTDAVRRIAHDWAERGRRTRLLRVSHAFHSPHMDAMLAEFEEVARSVTYHPPILSVISDLTGEAATGDELCSPGYWVRHVRRTVRFHDGVRRLRALGVIRYVELGPDGVLSATVQESLESLAEETGEQTRTPPLILPVLRRDHPETASAAAVPARLHLTGHTPDWDSVFAAHPCAPPDALPTYAFRRRRYWIAPGAARPTAAPGTTALDHPVLTSAVTLADTGHTLLSGRISAVTHPWLADRTVHGTALVPDAVLLDLAVTAARETGAGQVLELRPVVPLVVPATGVIEVQVVAGSGDDGRRPVSVHTRPEGGAVDWTRNAEGMLAPAPPSAVAIGDPEQPWPPADAEPVEERLIAGHHDQVTEYGPAFGGPRGVWRRGAEIWAELASPEADGTEPGDFALHPGLLESALHALRRARPDAAETWLTAEFGRVIVSGFATGGPLRARITPGDGDSVGVRITDSTGRPVATVGALTPRPRPSLTGVTERGPYEGNAPFELAWRPVEPAPAAPGLRWAVLGDSALVPAEVLPDAERHPDLTSLLAHGTAPDVVVLGCDADPEAVRTADETQTANAGRPGGDGTAGSRTGMPEAPDVAAAARRAAHRAVLLARTWLADDRLADTRLIIVTRRAIAVGEGLCNPEQAPVWGLFRSAQTEHPGRFLLVDLDATPASAAALPAAPACGEPQLAVRDGRLYAPRLVCPAPSADARRSGWSGAAGPERAFDPDGTVLVTGGTGALGRLVAGHLVARHGVRHLLLVSRRGLDSPGARETLAELTANPGVRVTVAACDVADRAALAAVLAGVRAEHPLTAVVHTAGVVQDAVVEAIGADDLDRVLRPKIDAAWNLHELTATADLSAFVLFSSVSGVNGAAGQGSYAAGNTFLDTLAQLRRARGLPALSLAWGPWAPTGGMTAGLTGTDLRRLRDTGLLPLDAEHGLALFDTALRRPGPALRLPLALSLPVVRRVAHEGRAPLLHRELAGSAWRDAAATRTEATTTGDPGAGASTLDQLLTGRTAREQEDLLLEQVRAHASAVLGHRDGRRVEPARTFKELGFDSLMAVELRNRLSTAGGVRMPAGLLFNQPTPLAVARYLRTRIGPPDVPAPGTIDEEIGHLEELVASTTAGRSDLDRTAERLRLLLARCEERYTATDVTVHGAADASAAGEPAESDGVRAALRTASVDEIFSFIDQEFGTGREEFGE</sequence>
<dbReference type="InterPro" id="IPR049552">
    <property type="entry name" value="PKS_DH_N"/>
</dbReference>
<dbReference type="SUPFAM" id="SSF47336">
    <property type="entry name" value="ACP-like"/>
    <property type="match status" value="2"/>
</dbReference>
<gene>
    <name evidence="13" type="ORF">G3I71_39925</name>
</gene>
<dbReference type="PANTHER" id="PTHR43775">
    <property type="entry name" value="FATTY ACID SYNTHASE"/>
    <property type="match status" value="1"/>
</dbReference>
<comment type="caution">
    <text evidence="8">Lacks conserved residue(s) required for the propagation of feature annotation.</text>
</comment>
<feature type="domain" description="PKS/mFAS DH" evidence="12">
    <location>
        <begin position="1907"/>
        <end position="2181"/>
    </location>
</feature>
<dbReference type="InterPro" id="IPR018201">
    <property type="entry name" value="Ketoacyl_synth_AS"/>
</dbReference>
<dbReference type="PROSITE" id="PS00012">
    <property type="entry name" value="PHOSPHOPANTETHEINE"/>
    <property type="match status" value="1"/>
</dbReference>
<dbReference type="Gene3D" id="3.40.50.720">
    <property type="entry name" value="NAD(P)-binding Rossmann-like Domain"/>
    <property type="match status" value="1"/>
</dbReference>
<dbReference type="InterPro" id="IPR020841">
    <property type="entry name" value="PKS_Beta-ketoAc_synthase_dom"/>
</dbReference>
<feature type="region of interest" description="N-terminal hotdog fold" evidence="8">
    <location>
        <begin position="1907"/>
        <end position="2029"/>
    </location>
</feature>
<keyword evidence="3" id="KW-0597">Phosphoprotein</keyword>
<dbReference type="FunFam" id="3.40.47.10:FF:000019">
    <property type="entry name" value="Polyketide synthase type I"/>
    <property type="match status" value="1"/>
</dbReference>
<feature type="region of interest" description="Disordered" evidence="9">
    <location>
        <begin position="2258"/>
        <end position="2290"/>
    </location>
</feature>
<dbReference type="RefSeq" id="WP_164322915.1">
    <property type="nucleotide sequence ID" value="NZ_JAAGLU010000049.1"/>
</dbReference>
<dbReference type="InterPro" id="IPR014030">
    <property type="entry name" value="Ketoacyl_synth_N"/>
</dbReference>
<dbReference type="Pfam" id="PF02801">
    <property type="entry name" value="Ketoacyl-synt_C"/>
    <property type="match status" value="2"/>
</dbReference>
<dbReference type="InterPro" id="IPR016035">
    <property type="entry name" value="Acyl_Trfase/lysoPLipase"/>
</dbReference>
<dbReference type="SUPFAM" id="SSF52151">
    <property type="entry name" value="FabD/lysophospholipase-like"/>
    <property type="match status" value="2"/>
</dbReference>
<organism evidence="13">
    <name type="scientific">Streptomyces sp. SID12501</name>
    <dbReference type="NCBI Taxonomy" id="2706042"/>
    <lineage>
        <taxon>Bacteria</taxon>
        <taxon>Bacillati</taxon>
        <taxon>Actinomycetota</taxon>
        <taxon>Actinomycetes</taxon>
        <taxon>Kitasatosporales</taxon>
        <taxon>Streptomycetaceae</taxon>
        <taxon>Streptomyces</taxon>
    </lineage>
</organism>
<dbReference type="CDD" id="cd00833">
    <property type="entry name" value="PKS"/>
    <property type="match status" value="2"/>
</dbReference>
<dbReference type="CDD" id="cd08956">
    <property type="entry name" value="KR_3_FAS_SDR_x"/>
    <property type="match status" value="1"/>
</dbReference>
<evidence type="ECO:0000256" key="4">
    <source>
        <dbReference type="ARBA" id="ARBA00022679"/>
    </source>
</evidence>
<dbReference type="InterPro" id="IPR050091">
    <property type="entry name" value="PKS_NRPS_Biosynth_Enz"/>
</dbReference>
<dbReference type="PROSITE" id="PS52004">
    <property type="entry name" value="KS3_2"/>
    <property type="match status" value="2"/>
</dbReference>
<dbReference type="SMART" id="SM00823">
    <property type="entry name" value="PKS_PP"/>
    <property type="match status" value="2"/>
</dbReference>
<dbReference type="Gene3D" id="3.40.366.10">
    <property type="entry name" value="Malonyl-Coenzyme A Acyl Carrier Protein, domain 2"/>
    <property type="match status" value="2"/>
</dbReference>
<feature type="domain" description="Carrier" evidence="10">
    <location>
        <begin position="921"/>
        <end position="996"/>
    </location>
</feature>
<evidence type="ECO:0000256" key="1">
    <source>
        <dbReference type="ARBA" id="ARBA00004792"/>
    </source>
</evidence>
<dbReference type="Gene3D" id="3.40.47.10">
    <property type="match status" value="2"/>
</dbReference>
<dbReference type="SMART" id="SM00826">
    <property type="entry name" value="PKS_DH"/>
    <property type="match status" value="1"/>
</dbReference>
<protein>
    <submittedName>
        <fullName evidence="13">SDR family NAD(P)-dependent oxidoreductase</fullName>
    </submittedName>
</protein>
<keyword evidence="5" id="KW-0045">Antibiotic biosynthesis</keyword>
<dbReference type="SUPFAM" id="SSF53901">
    <property type="entry name" value="Thiolase-like"/>
    <property type="match status" value="2"/>
</dbReference>
<dbReference type="Gene3D" id="3.10.129.110">
    <property type="entry name" value="Polyketide synthase dehydratase"/>
    <property type="match status" value="1"/>
</dbReference>
<dbReference type="SMART" id="SM00827">
    <property type="entry name" value="PKS_AT"/>
    <property type="match status" value="2"/>
</dbReference>
<dbReference type="SMART" id="SM00825">
    <property type="entry name" value="PKS_KS"/>
    <property type="match status" value="2"/>
</dbReference>
<evidence type="ECO:0000259" key="12">
    <source>
        <dbReference type="PROSITE" id="PS52019"/>
    </source>
</evidence>
<dbReference type="InterPro" id="IPR032821">
    <property type="entry name" value="PKS_assoc"/>
</dbReference>
<dbReference type="Gene3D" id="1.10.1200.10">
    <property type="entry name" value="ACP-like"/>
    <property type="match status" value="2"/>
</dbReference>
<dbReference type="Pfam" id="PF21089">
    <property type="entry name" value="PKS_DH_N"/>
    <property type="match status" value="1"/>
</dbReference>
<dbReference type="InterPro" id="IPR049551">
    <property type="entry name" value="PKS_DH_C"/>
</dbReference>
<dbReference type="InterPro" id="IPR014031">
    <property type="entry name" value="Ketoacyl_synth_C"/>
</dbReference>
<dbReference type="InterPro" id="IPR055123">
    <property type="entry name" value="SpnB-like_Rossmann"/>
</dbReference>
<dbReference type="InterPro" id="IPR057326">
    <property type="entry name" value="KR_dom"/>
</dbReference>
<dbReference type="InterPro" id="IPR042104">
    <property type="entry name" value="PKS_dehydratase_sf"/>
</dbReference>
<accession>A0A6B3C4U9</accession>
<dbReference type="InterPro" id="IPR049900">
    <property type="entry name" value="PKS_mFAS_DH"/>
</dbReference>
<dbReference type="InterPro" id="IPR014043">
    <property type="entry name" value="Acyl_transferase_dom"/>
</dbReference>
<dbReference type="InterPro" id="IPR016036">
    <property type="entry name" value="Malonyl_transacylase_ACP-bd"/>
</dbReference>
<dbReference type="InterPro" id="IPR016039">
    <property type="entry name" value="Thiolase-like"/>
</dbReference>
<feature type="compositionally biased region" description="Low complexity" evidence="9">
    <location>
        <begin position="2680"/>
        <end position="2691"/>
    </location>
</feature>
<dbReference type="Pfam" id="PF16197">
    <property type="entry name" value="KAsynt_C_assoc"/>
    <property type="match status" value="2"/>
</dbReference>
<dbReference type="Pfam" id="PF08659">
    <property type="entry name" value="KR"/>
    <property type="match status" value="1"/>
</dbReference>
<dbReference type="Pfam" id="PF14765">
    <property type="entry name" value="PS-DH"/>
    <property type="match status" value="1"/>
</dbReference>
<dbReference type="Pfam" id="PF00698">
    <property type="entry name" value="Acyl_transf_1"/>
    <property type="match status" value="2"/>
</dbReference>
<feature type="domain" description="Ketosynthase family 3 (KS3)" evidence="11">
    <location>
        <begin position="1014"/>
        <end position="1424"/>
    </location>
</feature>
<reference evidence="13" key="1">
    <citation type="submission" date="2020-01" db="EMBL/GenBank/DDBJ databases">
        <title>Insect and environment-associated Actinomycetes.</title>
        <authorList>
            <person name="Currrie C."/>
            <person name="Chevrette M."/>
            <person name="Carlson C."/>
            <person name="Stubbendieck R."/>
            <person name="Wendt-Pienkowski E."/>
        </authorList>
    </citation>
    <scope>NUCLEOTIDE SEQUENCE</scope>
    <source>
        <strain evidence="13">SID12501</strain>
    </source>
</reference>
<dbReference type="InterPro" id="IPR036291">
    <property type="entry name" value="NAD(P)-bd_dom_sf"/>
</dbReference>
<dbReference type="PROSITE" id="PS52019">
    <property type="entry name" value="PKS_MFAS_DH"/>
    <property type="match status" value="1"/>
</dbReference>
<dbReference type="FunFam" id="3.40.366.10:FF:000002">
    <property type="entry name" value="Probable polyketide synthase 2"/>
    <property type="match status" value="2"/>
</dbReference>
<evidence type="ECO:0000256" key="6">
    <source>
        <dbReference type="ARBA" id="ARBA00023268"/>
    </source>
</evidence>
<keyword evidence="7" id="KW-0012">Acyltransferase</keyword>